<protein>
    <submittedName>
        <fullName evidence="2">Uncharacterized protein</fullName>
    </submittedName>
</protein>
<organism evidence="2 3">
    <name type="scientific">Mycolicibacterium parafortuitum</name>
    <name type="common">Mycobacterium parafortuitum</name>
    <dbReference type="NCBI Taxonomy" id="39692"/>
    <lineage>
        <taxon>Bacteria</taxon>
        <taxon>Bacillati</taxon>
        <taxon>Actinomycetota</taxon>
        <taxon>Actinomycetes</taxon>
        <taxon>Mycobacteriales</taxon>
        <taxon>Mycobacteriaceae</taxon>
        <taxon>Mycolicibacterium</taxon>
    </lineage>
</organism>
<accession>A0A7I7TZA2</accession>
<feature type="compositionally biased region" description="Polar residues" evidence="1">
    <location>
        <begin position="102"/>
        <end position="113"/>
    </location>
</feature>
<proteinExistence type="predicted"/>
<gene>
    <name evidence="2" type="ORF">MPRF_12330</name>
</gene>
<dbReference type="RefSeq" id="WP_163765775.1">
    <property type="nucleotide sequence ID" value="NZ_AP022598.1"/>
</dbReference>
<sequence>MTSRWNEGPKLTTAEELAQRVLERLLNLGPYLYEDSEMSGLKTYMSEMIAWISEMIAWIASEVGSVDTTLTLGVMAEIGVTIGPWYQHVLSQPSPKGHREVTSSAPGTAVSGS</sequence>
<feature type="region of interest" description="Disordered" evidence="1">
    <location>
        <begin position="92"/>
        <end position="113"/>
    </location>
</feature>
<evidence type="ECO:0000313" key="2">
    <source>
        <dbReference type="EMBL" id="BBY74334.1"/>
    </source>
</evidence>
<dbReference type="Proteomes" id="UP000466554">
    <property type="component" value="Chromosome"/>
</dbReference>
<dbReference type="AlphaFoldDB" id="A0A7I7TZA2"/>
<evidence type="ECO:0000313" key="3">
    <source>
        <dbReference type="Proteomes" id="UP000466554"/>
    </source>
</evidence>
<evidence type="ECO:0000256" key="1">
    <source>
        <dbReference type="SAM" id="MobiDB-lite"/>
    </source>
</evidence>
<dbReference type="EMBL" id="AP022598">
    <property type="protein sequence ID" value="BBY74334.1"/>
    <property type="molecule type" value="Genomic_DNA"/>
</dbReference>
<reference evidence="2 3" key="1">
    <citation type="journal article" date="2019" name="Emerg. Microbes Infect.">
        <title>Comprehensive subspecies identification of 175 nontuberculous mycobacteria species based on 7547 genomic profiles.</title>
        <authorList>
            <person name="Matsumoto Y."/>
            <person name="Kinjo T."/>
            <person name="Motooka D."/>
            <person name="Nabeya D."/>
            <person name="Jung N."/>
            <person name="Uechi K."/>
            <person name="Horii T."/>
            <person name="Iida T."/>
            <person name="Fujita J."/>
            <person name="Nakamura S."/>
        </authorList>
    </citation>
    <scope>NUCLEOTIDE SEQUENCE [LARGE SCALE GENOMIC DNA]</scope>
    <source>
        <strain evidence="2 3">JCM 6367</strain>
    </source>
</reference>
<name>A0A7I7TZA2_MYCPF</name>